<proteinExistence type="predicted"/>
<dbReference type="Proteomes" id="UP000095286">
    <property type="component" value="Unplaced"/>
</dbReference>
<evidence type="ECO:0000313" key="1">
    <source>
        <dbReference type="Proteomes" id="UP000095286"/>
    </source>
</evidence>
<name>A0AC35TZ20_9BILA</name>
<protein>
    <submittedName>
        <fullName evidence="2">G_PROTEIN_RECEP_F1_2 domain-containing protein</fullName>
    </submittedName>
</protein>
<organism evidence="1 2">
    <name type="scientific">Rhabditophanes sp. KR3021</name>
    <dbReference type="NCBI Taxonomy" id="114890"/>
    <lineage>
        <taxon>Eukaryota</taxon>
        <taxon>Metazoa</taxon>
        <taxon>Ecdysozoa</taxon>
        <taxon>Nematoda</taxon>
        <taxon>Chromadorea</taxon>
        <taxon>Rhabditida</taxon>
        <taxon>Tylenchina</taxon>
        <taxon>Panagrolaimomorpha</taxon>
        <taxon>Strongyloidoidea</taxon>
        <taxon>Alloionematidae</taxon>
        <taxon>Rhabditophanes</taxon>
    </lineage>
</organism>
<evidence type="ECO:0000313" key="2">
    <source>
        <dbReference type="WBParaSite" id="RSKR_0000589125.1"/>
    </source>
</evidence>
<accession>A0AC35TZ20</accession>
<dbReference type="WBParaSite" id="RSKR_0000589125.1">
    <property type="protein sequence ID" value="RSKR_0000589125.1"/>
    <property type="gene ID" value="RSKR_0000589125"/>
</dbReference>
<sequence>MVNGSQNVAMISTFCQFILDLIFSIVNLISCLEISIINNTYLTYRFPYLDNIPVTFNQYCFCVWLFCLFYYSNFAIVSVTIFVQYSFVTGEIKLRSLILMYITGVVLIALSLIYLAFFGLDQNVDLYILYKQNIFMNKTDFEITESSKAVSLPLDLRVFASIGPIFVILSFCFSIIAIVLIKYRRYLKNHENIMTSLLPAINAIVFLTLFTKSRSIIKKRYTHLFILMYPISKINNIIKILKHSVILMCLLG</sequence>
<reference evidence="2" key="1">
    <citation type="submission" date="2016-11" db="UniProtKB">
        <authorList>
            <consortium name="WormBaseParasite"/>
        </authorList>
    </citation>
    <scope>IDENTIFICATION</scope>
    <source>
        <strain evidence="2">KR3021</strain>
    </source>
</reference>